<evidence type="ECO:0000256" key="4">
    <source>
        <dbReference type="ARBA" id="ARBA00037131"/>
    </source>
</evidence>
<dbReference type="PANTHER" id="PTHR47892">
    <property type="entry name" value="UNIVERSAL STRESS PROTEIN E"/>
    <property type="match status" value="1"/>
</dbReference>
<dbReference type="Pfam" id="PF00582">
    <property type="entry name" value="Usp"/>
    <property type="match status" value="2"/>
</dbReference>
<comment type="function">
    <text evidence="4">Required for resistance to DNA-damaging agents.</text>
</comment>
<comment type="similarity">
    <text evidence="2">Belongs to the universal stress protein A family.</text>
</comment>
<evidence type="ECO:0000256" key="3">
    <source>
        <dbReference type="ARBA" id="ARBA00022490"/>
    </source>
</evidence>
<dbReference type="Gene3D" id="3.40.50.12370">
    <property type="match status" value="1"/>
</dbReference>
<keyword evidence="7" id="KW-1185">Reference proteome</keyword>
<protein>
    <submittedName>
        <fullName evidence="6">Universal stress protein E</fullName>
    </submittedName>
</protein>
<proteinExistence type="inferred from homology"/>
<comment type="subcellular location">
    <subcellularLocation>
        <location evidence="1">Cytoplasm</location>
    </subcellularLocation>
</comment>
<dbReference type="PANTHER" id="PTHR47892:SF1">
    <property type="entry name" value="UNIVERSAL STRESS PROTEIN E"/>
    <property type="match status" value="1"/>
</dbReference>
<gene>
    <name evidence="6" type="primary">uspE_1</name>
    <name evidence="6" type="ORF">tloyanaT_04500</name>
</gene>
<evidence type="ECO:0000256" key="1">
    <source>
        <dbReference type="ARBA" id="ARBA00004496"/>
    </source>
</evidence>
<dbReference type="EMBL" id="BSSV01000001">
    <property type="protein sequence ID" value="GLX84198.1"/>
    <property type="molecule type" value="Genomic_DNA"/>
</dbReference>
<feature type="domain" description="UspA" evidence="5">
    <location>
        <begin position="2"/>
        <end position="131"/>
    </location>
</feature>
<evidence type="ECO:0000313" key="7">
    <source>
        <dbReference type="Proteomes" id="UP001157134"/>
    </source>
</evidence>
<dbReference type="SUPFAM" id="SSF52402">
    <property type="entry name" value="Adenine nucleotide alpha hydrolases-like"/>
    <property type="match status" value="2"/>
</dbReference>
<keyword evidence="3" id="KW-0963">Cytoplasm</keyword>
<dbReference type="InterPro" id="IPR006016">
    <property type="entry name" value="UspA"/>
</dbReference>
<accession>A0ABQ6H7T7</accession>
<organism evidence="6 7">
    <name type="scientific">Thalassotalea loyana</name>
    <dbReference type="NCBI Taxonomy" id="280483"/>
    <lineage>
        <taxon>Bacteria</taxon>
        <taxon>Pseudomonadati</taxon>
        <taxon>Pseudomonadota</taxon>
        <taxon>Gammaproteobacteria</taxon>
        <taxon>Alteromonadales</taxon>
        <taxon>Colwelliaceae</taxon>
        <taxon>Thalassotalea</taxon>
    </lineage>
</organism>
<comment type="caution">
    <text evidence="6">The sequence shown here is derived from an EMBL/GenBank/DDBJ whole genome shotgun (WGS) entry which is preliminary data.</text>
</comment>
<dbReference type="RefSeq" id="WP_284295743.1">
    <property type="nucleotide sequence ID" value="NZ_BSSV01000001.1"/>
</dbReference>
<evidence type="ECO:0000256" key="2">
    <source>
        <dbReference type="ARBA" id="ARBA00008791"/>
    </source>
</evidence>
<evidence type="ECO:0000313" key="6">
    <source>
        <dbReference type="EMBL" id="GLX84198.1"/>
    </source>
</evidence>
<name>A0ABQ6H7T7_9GAMM</name>
<dbReference type="Proteomes" id="UP001157134">
    <property type="component" value="Unassembled WGS sequence"/>
</dbReference>
<reference evidence="6 7" key="1">
    <citation type="submission" date="2023-03" db="EMBL/GenBank/DDBJ databases">
        <title>Thalassotalea loyana LMG 22536T draft genome sequence.</title>
        <authorList>
            <person name="Sawabe T."/>
        </authorList>
    </citation>
    <scope>NUCLEOTIDE SEQUENCE [LARGE SCALE GENOMIC DNA]</scope>
    <source>
        <strain evidence="6 7">LMG 22536</strain>
    </source>
</reference>
<feature type="domain" description="UspA" evidence="5">
    <location>
        <begin position="163"/>
        <end position="286"/>
    </location>
</feature>
<evidence type="ECO:0000259" key="5">
    <source>
        <dbReference type="Pfam" id="PF00582"/>
    </source>
</evidence>
<sequence length="287" mass="32243">MSHILVVADLLDGNPVAMLKASELAEQHGMPVKFVFFCHDNITHLDCDLEQMQADIISKVKERSEALLAEHVPADIDYSCEVVWEKRIHQWVNRYVKENQVSFVVKTGHRTETLMYTSTDWHLLRECEAPIYLSSEKQWRRSQHVLAAIDLETKNEEKLALNDKILAQAKDLAAASKSDLHVCYTVPFSRLLNDFGLQYKDEVEIKANKKLKPVIEALANEHNIPLEHFHLKAGEPEKVIPSTAAKVKAAVVVLGIVGRKGLSGSIIGNTAEQILTLLKTDLLAIKP</sequence>